<dbReference type="Gene3D" id="3.20.20.140">
    <property type="entry name" value="Metal-dependent hydrolases"/>
    <property type="match status" value="1"/>
</dbReference>
<dbReference type="InterPro" id="IPR011059">
    <property type="entry name" value="Metal-dep_hydrolase_composite"/>
</dbReference>
<gene>
    <name evidence="2" type="ORF">HLA99_00185</name>
</gene>
<dbReference type="InterPro" id="IPR033932">
    <property type="entry name" value="YtcJ-like"/>
</dbReference>
<reference evidence="2 3" key="1">
    <citation type="submission" date="2020-05" db="EMBL/GenBank/DDBJ databases">
        <title>MicrobeNet Type strains.</title>
        <authorList>
            <person name="Nicholson A.C."/>
        </authorList>
    </citation>
    <scope>NUCLEOTIDE SEQUENCE [LARGE SCALE GENOMIC DNA]</scope>
    <source>
        <strain evidence="2 3">JCM 14282</strain>
    </source>
</reference>
<dbReference type="EMBL" id="JABEMB010000001">
    <property type="protein sequence ID" value="NNH02295.1"/>
    <property type="molecule type" value="Genomic_DNA"/>
</dbReference>
<dbReference type="Pfam" id="PF07969">
    <property type="entry name" value="Amidohydro_3"/>
    <property type="match status" value="1"/>
</dbReference>
<protein>
    <submittedName>
        <fullName evidence="2">Amidohydrolase</fullName>
    </submittedName>
</protein>
<dbReference type="Proteomes" id="UP000543598">
    <property type="component" value="Unassembled WGS sequence"/>
</dbReference>
<dbReference type="PANTHER" id="PTHR22642">
    <property type="entry name" value="IMIDAZOLONEPROPIONASE"/>
    <property type="match status" value="1"/>
</dbReference>
<feature type="domain" description="Amidohydrolase 3" evidence="1">
    <location>
        <begin position="54"/>
        <end position="543"/>
    </location>
</feature>
<evidence type="ECO:0000259" key="1">
    <source>
        <dbReference type="Pfam" id="PF07969"/>
    </source>
</evidence>
<keyword evidence="2" id="KW-0378">Hydrolase</keyword>
<dbReference type="GO" id="GO:0016810">
    <property type="term" value="F:hydrolase activity, acting on carbon-nitrogen (but not peptide) bonds"/>
    <property type="evidence" value="ECO:0007669"/>
    <property type="project" value="InterPro"/>
</dbReference>
<dbReference type="CDD" id="cd01300">
    <property type="entry name" value="YtcJ_like"/>
    <property type="match status" value="1"/>
</dbReference>
<comment type="caution">
    <text evidence="2">The sequence shown here is derived from an EMBL/GenBank/DDBJ whole genome shotgun (WGS) entry which is preliminary data.</text>
</comment>
<dbReference type="RefSeq" id="WP_167034426.1">
    <property type="nucleotide sequence ID" value="NZ_BAAANA010000002.1"/>
</dbReference>
<proteinExistence type="predicted"/>
<dbReference type="AlphaFoldDB" id="A0A7Y2LWV4"/>
<organism evidence="2 3">
    <name type="scientific">Microbacterium ulmi</name>
    <dbReference type="NCBI Taxonomy" id="179095"/>
    <lineage>
        <taxon>Bacteria</taxon>
        <taxon>Bacillati</taxon>
        <taxon>Actinomycetota</taxon>
        <taxon>Actinomycetes</taxon>
        <taxon>Micrococcales</taxon>
        <taxon>Microbacteriaceae</taxon>
        <taxon>Microbacterium</taxon>
    </lineage>
</organism>
<accession>A0A7Y2LWV4</accession>
<dbReference type="PANTHER" id="PTHR22642:SF2">
    <property type="entry name" value="PROTEIN LONG AFTER FAR-RED 3"/>
    <property type="match status" value="1"/>
</dbReference>
<dbReference type="SUPFAM" id="SSF51556">
    <property type="entry name" value="Metallo-dependent hydrolases"/>
    <property type="match status" value="1"/>
</dbReference>
<keyword evidence="3" id="KW-1185">Reference proteome</keyword>
<name>A0A7Y2LWV4_9MICO</name>
<dbReference type="Gene3D" id="2.30.40.10">
    <property type="entry name" value="Urease, subunit C, domain 1"/>
    <property type="match status" value="1"/>
</dbReference>
<dbReference type="Gene3D" id="3.10.310.70">
    <property type="match status" value="1"/>
</dbReference>
<sequence length="549" mass="58550">MPVTRIFVGGAIFREGAGSIPGWGVRIRGDRIDAVLPEGVLRAEADAETIVTELGGGLVSPGFVDAHFHPTIGGVEAGLCDLSAATTVDEVIAAIRAYAAAHPQLDWIVGGGWAMDLFPGGTPRAGLLDSIEPDRPVSLANRDHHGYWVNSAALRAAGITAETPDPVGGRIERDLDGSPSGTLHEAAADLVNALAPATTRDGLRDGLLRGQALAFSLGITGWQDARVDVDANGVDVLEAYLDADAAGELRAHASLSLWWDRDRGLEQLDELIARRERVHARGGRVRASTVKLMVDGVAENFTAAVSRPYLDAHGCATGNTGHSFIPADRLREIVRLLDENDFQAHFHALGDRAVTEALDAVAHARATNGDRGNRHHLAHLQMVRVQDAPRFAQLDATANLQPLWANAEAQLTELTLPFLHESLRDRQYPFHDLVAAGARLAGGSDWPVSSANPLEGMQVAVTRQYIVDPAEPLTPEQAVTLERIWTAYTAGSAHVHGDADAGTLAAGLRADLVVLDRDPFARPANEISRSRVVETIVAGTTVHSALERI</sequence>
<dbReference type="SUPFAM" id="SSF51338">
    <property type="entry name" value="Composite domain of metallo-dependent hydrolases"/>
    <property type="match status" value="1"/>
</dbReference>
<dbReference type="InterPro" id="IPR032466">
    <property type="entry name" value="Metal_Hydrolase"/>
</dbReference>
<evidence type="ECO:0000313" key="2">
    <source>
        <dbReference type="EMBL" id="NNH02295.1"/>
    </source>
</evidence>
<dbReference type="InterPro" id="IPR013108">
    <property type="entry name" value="Amidohydro_3"/>
</dbReference>
<evidence type="ECO:0000313" key="3">
    <source>
        <dbReference type="Proteomes" id="UP000543598"/>
    </source>
</evidence>